<keyword evidence="5" id="KW-0812">Transmembrane</keyword>
<dbReference type="AlphaFoldDB" id="A0A938XSB6"/>
<protein>
    <submittedName>
        <fullName evidence="7">Sensor histidine kinase regulating citrate/malate metabolism</fullName>
    </submittedName>
</protein>
<accession>A0A938XSB6</accession>
<organism evidence="7 8">
    <name type="scientific">Halanaerobacter jeridensis</name>
    <dbReference type="NCBI Taxonomy" id="706427"/>
    <lineage>
        <taxon>Bacteria</taxon>
        <taxon>Bacillati</taxon>
        <taxon>Bacillota</taxon>
        <taxon>Clostridia</taxon>
        <taxon>Halanaerobiales</taxon>
        <taxon>Halobacteroidaceae</taxon>
        <taxon>Halanaerobacter</taxon>
    </lineage>
</organism>
<dbReference type="Pfam" id="PF14689">
    <property type="entry name" value="SPOB_a"/>
    <property type="match status" value="1"/>
</dbReference>
<evidence type="ECO:0000256" key="4">
    <source>
        <dbReference type="ARBA" id="ARBA00023012"/>
    </source>
</evidence>
<evidence type="ECO:0000313" key="7">
    <source>
        <dbReference type="EMBL" id="MBM7556585.1"/>
    </source>
</evidence>
<dbReference type="Pfam" id="PF02518">
    <property type="entry name" value="HATPase_c"/>
    <property type="match status" value="1"/>
</dbReference>
<sequence>MKSEEEIEKIKRVIVVTLLQSFSLIYVLSINNLGTDMIPFYGLVLDVIIVCNIVASVYNLYFLKDFDQLLNKFLSYQIIKTKAEEQQKFIEQLRSQRHDFINQLQTIAMMAQMGKIDQIVDYVQETGAEISNLEQGDYKISTLELIVEQKKQKAGRLGVDLSYQIEKGFNIKKLSTNQLFRLFYNLIDNALEAATHDEEPQVKVEGVKEDDDYVVSVYNNGSFIEAELKEKIKQPGQSTKGEDRGYGVYIIKSLIDKANGSLEIISNEDYGTEFICRL</sequence>
<keyword evidence="5" id="KW-1133">Transmembrane helix</keyword>
<evidence type="ECO:0000259" key="6">
    <source>
        <dbReference type="PROSITE" id="PS50109"/>
    </source>
</evidence>
<dbReference type="EMBL" id="JAFBDQ010000006">
    <property type="protein sequence ID" value="MBM7556585.1"/>
    <property type="molecule type" value="Genomic_DNA"/>
</dbReference>
<feature type="domain" description="Histidine kinase" evidence="6">
    <location>
        <begin position="115"/>
        <end position="278"/>
    </location>
</feature>
<dbReference type="PANTHER" id="PTHR40448">
    <property type="entry name" value="TWO-COMPONENT SENSOR HISTIDINE KINASE"/>
    <property type="match status" value="1"/>
</dbReference>
<dbReference type="InterPro" id="IPR005467">
    <property type="entry name" value="His_kinase_dom"/>
</dbReference>
<dbReference type="InterPro" id="IPR039506">
    <property type="entry name" value="SPOB_a"/>
</dbReference>
<gene>
    <name evidence="7" type="ORF">JOC47_001436</name>
</gene>
<dbReference type="Gene3D" id="3.30.565.10">
    <property type="entry name" value="Histidine kinase-like ATPase, C-terminal domain"/>
    <property type="match status" value="1"/>
</dbReference>
<dbReference type="GO" id="GO:0000155">
    <property type="term" value="F:phosphorelay sensor kinase activity"/>
    <property type="evidence" value="ECO:0007669"/>
    <property type="project" value="InterPro"/>
</dbReference>
<dbReference type="PROSITE" id="PS50109">
    <property type="entry name" value="HIS_KIN"/>
    <property type="match status" value="1"/>
</dbReference>
<evidence type="ECO:0000256" key="5">
    <source>
        <dbReference type="SAM" id="Phobius"/>
    </source>
</evidence>
<evidence type="ECO:0000256" key="3">
    <source>
        <dbReference type="ARBA" id="ARBA00022777"/>
    </source>
</evidence>
<comment type="caution">
    <text evidence="7">The sequence shown here is derived from an EMBL/GenBank/DDBJ whole genome shotgun (WGS) entry which is preliminary data.</text>
</comment>
<dbReference type="Proteomes" id="UP000774000">
    <property type="component" value="Unassembled WGS sequence"/>
</dbReference>
<dbReference type="Gene3D" id="1.10.287.130">
    <property type="match status" value="1"/>
</dbReference>
<evidence type="ECO:0000256" key="2">
    <source>
        <dbReference type="ARBA" id="ARBA00022679"/>
    </source>
</evidence>
<keyword evidence="1" id="KW-0597">Phosphoprotein</keyword>
<dbReference type="InterPro" id="IPR036890">
    <property type="entry name" value="HATPase_C_sf"/>
</dbReference>
<dbReference type="SUPFAM" id="SSF55890">
    <property type="entry name" value="Sporulation response regulatory protein Spo0B"/>
    <property type="match status" value="1"/>
</dbReference>
<dbReference type="PANTHER" id="PTHR40448:SF1">
    <property type="entry name" value="TWO-COMPONENT SENSOR HISTIDINE KINASE"/>
    <property type="match status" value="1"/>
</dbReference>
<dbReference type="RefSeq" id="WP_204701364.1">
    <property type="nucleotide sequence ID" value="NZ_JAFBDQ010000006.1"/>
</dbReference>
<dbReference type="InterPro" id="IPR016120">
    <property type="entry name" value="Sig_transdc_His_kin_SpoOB"/>
</dbReference>
<keyword evidence="4" id="KW-0902">Two-component regulatory system</keyword>
<reference evidence="7" key="1">
    <citation type="submission" date="2021-01" db="EMBL/GenBank/DDBJ databases">
        <title>Genomic Encyclopedia of Type Strains, Phase IV (KMG-IV): sequencing the most valuable type-strain genomes for metagenomic binning, comparative biology and taxonomic classification.</title>
        <authorList>
            <person name="Goeker M."/>
        </authorList>
    </citation>
    <scope>NUCLEOTIDE SEQUENCE</scope>
    <source>
        <strain evidence="7">DSM 23230</strain>
    </source>
</reference>
<dbReference type="SMART" id="SM00387">
    <property type="entry name" value="HATPase_c"/>
    <property type="match status" value="1"/>
</dbReference>
<feature type="transmembrane region" description="Helical" evidence="5">
    <location>
        <begin position="12"/>
        <end position="34"/>
    </location>
</feature>
<keyword evidence="2" id="KW-0808">Transferase</keyword>
<feature type="transmembrane region" description="Helical" evidence="5">
    <location>
        <begin position="40"/>
        <end position="63"/>
    </location>
</feature>
<name>A0A938XSB6_9FIRM</name>
<keyword evidence="3 7" id="KW-0418">Kinase</keyword>
<dbReference type="InterPro" id="IPR003594">
    <property type="entry name" value="HATPase_dom"/>
</dbReference>
<dbReference type="SUPFAM" id="SSF55874">
    <property type="entry name" value="ATPase domain of HSP90 chaperone/DNA topoisomerase II/histidine kinase"/>
    <property type="match status" value="1"/>
</dbReference>
<keyword evidence="5" id="KW-0472">Membrane</keyword>
<evidence type="ECO:0000313" key="8">
    <source>
        <dbReference type="Proteomes" id="UP000774000"/>
    </source>
</evidence>
<proteinExistence type="predicted"/>
<keyword evidence="8" id="KW-1185">Reference proteome</keyword>
<evidence type="ECO:0000256" key="1">
    <source>
        <dbReference type="ARBA" id="ARBA00022553"/>
    </source>
</evidence>
<dbReference type="GO" id="GO:0042802">
    <property type="term" value="F:identical protein binding"/>
    <property type="evidence" value="ECO:0007669"/>
    <property type="project" value="TreeGrafter"/>
</dbReference>